<accession>A0A2I2FF94</accession>
<dbReference type="InterPro" id="IPR000727">
    <property type="entry name" value="T_SNARE_dom"/>
</dbReference>
<feature type="region of interest" description="Disordered" evidence="2">
    <location>
        <begin position="1"/>
        <end position="23"/>
    </location>
</feature>
<organism evidence="5 6">
    <name type="scientific">Aspergillus candidus</name>
    <dbReference type="NCBI Taxonomy" id="41067"/>
    <lineage>
        <taxon>Eukaryota</taxon>
        <taxon>Fungi</taxon>
        <taxon>Dikarya</taxon>
        <taxon>Ascomycota</taxon>
        <taxon>Pezizomycotina</taxon>
        <taxon>Eurotiomycetes</taxon>
        <taxon>Eurotiomycetidae</taxon>
        <taxon>Eurotiales</taxon>
        <taxon>Aspergillaceae</taxon>
        <taxon>Aspergillus</taxon>
        <taxon>Aspergillus subgen. Circumdati</taxon>
    </lineage>
</organism>
<dbReference type="InterPro" id="IPR045242">
    <property type="entry name" value="Syntaxin"/>
</dbReference>
<dbReference type="GO" id="GO:0005484">
    <property type="term" value="F:SNAP receptor activity"/>
    <property type="evidence" value="ECO:0007669"/>
    <property type="project" value="TreeGrafter"/>
</dbReference>
<keyword evidence="3" id="KW-0812">Transmembrane</keyword>
<comment type="similarity">
    <text evidence="1">Belongs to the syntaxin family.</text>
</comment>
<evidence type="ECO:0000313" key="6">
    <source>
        <dbReference type="Proteomes" id="UP000234585"/>
    </source>
</evidence>
<dbReference type="GO" id="GO:0048278">
    <property type="term" value="P:vesicle docking"/>
    <property type="evidence" value="ECO:0007669"/>
    <property type="project" value="TreeGrafter"/>
</dbReference>
<dbReference type="GO" id="GO:0006886">
    <property type="term" value="P:intracellular protein transport"/>
    <property type="evidence" value="ECO:0007669"/>
    <property type="project" value="TreeGrafter"/>
</dbReference>
<keyword evidence="3" id="KW-0472">Membrane</keyword>
<dbReference type="STRING" id="41067.A0A2I2FF94"/>
<dbReference type="Proteomes" id="UP000234585">
    <property type="component" value="Unassembled WGS sequence"/>
</dbReference>
<gene>
    <name evidence="5" type="ORF">BDW47DRAFT_103414</name>
</gene>
<feature type="domain" description="T-SNARE coiled-coil homology" evidence="4">
    <location>
        <begin position="186"/>
        <end position="248"/>
    </location>
</feature>
<dbReference type="GO" id="GO:0012505">
    <property type="term" value="C:endomembrane system"/>
    <property type="evidence" value="ECO:0007669"/>
    <property type="project" value="TreeGrafter"/>
</dbReference>
<dbReference type="Gene3D" id="1.20.58.70">
    <property type="match status" value="1"/>
</dbReference>
<feature type="transmembrane region" description="Helical" evidence="3">
    <location>
        <begin position="260"/>
        <end position="281"/>
    </location>
</feature>
<dbReference type="Pfam" id="PF05739">
    <property type="entry name" value="SNARE"/>
    <property type="match status" value="1"/>
</dbReference>
<evidence type="ECO:0000256" key="1">
    <source>
        <dbReference type="ARBA" id="ARBA00009063"/>
    </source>
</evidence>
<evidence type="ECO:0000313" key="5">
    <source>
        <dbReference type="EMBL" id="PLB39297.1"/>
    </source>
</evidence>
<dbReference type="OrthoDB" id="10255013at2759"/>
<keyword evidence="3" id="KW-1133">Transmembrane helix</keyword>
<protein>
    <submittedName>
        <fullName evidence="5">t-SNARE</fullName>
    </submittedName>
</protein>
<dbReference type="GO" id="GO:0031201">
    <property type="term" value="C:SNARE complex"/>
    <property type="evidence" value="ECO:0007669"/>
    <property type="project" value="TreeGrafter"/>
</dbReference>
<dbReference type="AlphaFoldDB" id="A0A2I2FF94"/>
<dbReference type="RefSeq" id="XP_024673309.1">
    <property type="nucleotide sequence ID" value="XM_024812074.1"/>
</dbReference>
<evidence type="ECO:0000259" key="4">
    <source>
        <dbReference type="PROSITE" id="PS50192"/>
    </source>
</evidence>
<dbReference type="EMBL" id="KZ559130">
    <property type="protein sequence ID" value="PLB39297.1"/>
    <property type="molecule type" value="Genomic_DNA"/>
</dbReference>
<dbReference type="PANTHER" id="PTHR19957">
    <property type="entry name" value="SYNTAXIN"/>
    <property type="match status" value="1"/>
</dbReference>
<dbReference type="InterPro" id="IPR010989">
    <property type="entry name" value="SNARE"/>
</dbReference>
<dbReference type="GO" id="GO:0000149">
    <property type="term" value="F:SNARE binding"/>
    <property type="evidence" value="ECO:0007669"/>
    <property type="project" value="TreeGrafter"/>
</dbReference>
<dbReference type="SMART" id="SM00397">
    <property type="entry name" value="t_SNARE"/>
    <property type="match status" value="1"/>
</dbReference>
<dbReference type="GO" id="GO:0005886">
    <property type="term" value="C:plasma membrane"/>
    <property type="evidence" value="ECO:0007669"/>
    <property type="project" value="TreeGrafter"/>
</dbReference>
<dbReference type="GO" id="GO:0006887">
    <property type="term" value="P:exocytosis"/>
    <property type="evidence" value="ECO:0007669"/>
    <property type="project" value="TreeGrafter"/>
</dbReference>
<name>A0A2I2FF94_ASPCN</name>
<dbReference type="GeneID" id="36519234"/>
<dbReference type="SUPFAM" id="SSF47661">
    <property type="entry name" value="t-snare proteins"/>
    <property type="match status" value="1"/>
</dbReference>
<sequence length="287" mass="32479">MANYSYPRDPEQGPNSYELQPEPTNPMTLILLKRQQITEELGSLRTRREIHLPTAQQALLDSTGIAEDQQARSNLDRTESEITTSLQRCRSLLTELRDQVSAAPDARARTQLDVASGNVQTEIAMYYRAQSDFNVRLREQVRRQYHVAHPAATDDDVEAGVQNVLGGTEQTFKIQGMRSTAARDAQDRIAERSAALRKIERDFIELNTLSQEVAQLVHIQEPMAENIEEKTKEVADDTLKANDHLDKGITSARNARKWKWWALFIVILIIAIIVAVCVGWCKTTNHC</sequence>
<dbReference type="GO" id="GO:0006906">
    <property type="term" value="P:vesicle fusion"/>
    <property type="evidence" value="ECO:0007669"/>
    <property type="project" value="TreeGrafter"/>
</dbReference>
<dbReference type="PROSITE" id="PS50192">
    <property type="entry name" value="T_SNARE"/>
    <property type="match status" value="1"/>
</dbReference>
<dbReference type="PANTHER" id="PTHR19957:SF380">
    <property type="entry name" value="SYNTAXIN FAMILY PROTEIN"/>
    <property type="match status" value="1"/>
</dbReference>
<proteinExistence type="inferred from homology"/>
<evidence type="ECO:0000256" key="3">
    <source>
        <dbReference type="SAM" id="Phobius"/>
    </source>
</evidence>
<reference evidence="5 6" key="1">
    <citation type="submission" date="2017-12" db="EMBL/GenBank/DDBJ databases">
        <authorList>
            <consortium name="DOE Joint Genome Institute"/>
            <person name="Haridas S."/>
            <person name="Kjaerbolling I."/>
            <person name="Vesth T.C."/>
            <person name="Frisvad J.C."/>
            <person name="Nybo J.L."/>
            <person name="Theobald S."/>
            <person name="Kuo A."/>
            <person name="Bowyer P."/>
            <person name="Matsuda Y."/>
            <person name="Mondo S."/>
            <person name="Lyhne E.K."/>
            <person name="Kogle M.E."/>
            <person name="Clum A."/>
            <person name="Lipzen A."/>
            <person name="Salamov A."/>
            <person name="Ngan C.Y."/>
            <person name="Daum C."/>
            <person name="Chiniquy J."/>
            <person name="Barry K."/>
            <person name="LaButti K."/>
            <person name="Simmons B.A."/>
            <person name="Magnuson J.K."/>
            <person name="Mortensen U.H."/>
            <person name="Larsen T.O."/>
            <person name="Grigoriev I.V."/>
            <person name="Baker S.E."/>
            <person name="Andersen M.R."/>
            <person name="Nordberg H.P."/>
            <person name="Cantor M.N."/>
            <person name="Hua S.X."/>
        </authorList>
    </citation>
    <scope>NUCLEOTIDE SEQUENCE [LARGE SCALE GENOMIC DNA]</scope>
    <source>
        <strain evidence="5 6">CBS 102.13</strain>
    </source>
</reference>
<keyword evidence="6" id="KW-1185">Reference proteome</keyword>
<evidence type="ECO:0000256" key="2">
    <source>
        <dbReference type="SAM" id="MobiDB-lite"/>
    </source>
</evidence>